<dbReference type="RefSeq" id="WP_006214916.1">
    <property type="nucleotide sequence ID" value="NZ_ANHZ02000014.1"/>
</dbReference>
<feature type="domain" description="Lumazine-binding" evidence="16">
    <location>
        <begin position="1"/>
        <end position="159"/>
    </location>
</feature>
<feature type="repeat" description="Lumazine-binding" evidence="14">
    <location>
        <begin position="1"/>
        <end position="159"/>
    </location>
</feature>
<dbReference type="InterPro" id="IPR001783">
    <property type="entry name" value="Lumazine-bd"/>
</dbReference>
<comment type="cofactor">
    <cofactor evidence="13">
        <name>Mg(2+)</name>
        <dbReference type="ChEBI" id="CHEBI:18420"/>
    </cofactor>
    <cofactor evidence="13">
        <name>Mn(2+)</name>
        <dbReference type="ChEBI" id="CHEBI:29035"/>
    </cofactor>
    <text evidence="13">Binds 2 divalent metal cations per subunit. Magnesium or manganese.</text>
</comment>
<proteinExistence type="inferred from homology"/>
<evidence type="ECO:0000256" key="5">
    <source>
        <dbReference type="ARBA" id="ARBA00018836"/>
    </source>
</evidence>
<feature type="region of interest" description="Disordered" evidence="15">
    <location>
        <begin position="94"/>
        <end position="114"/>
    </location>
</feature>
<keyword evidence="18" id="KW-1185">Reference proteome</keyword>
<dbReference type="NCBIfam" id="TIGR00506">
    <property type="entry name" value="ribB"/>
    <property type="match status" value="1"/>
</dbReference>
<keyword evidence="9 13" id="KW-0460">Magnesium</keyword>
<dbReference type="GO" id="GO:0016787">
    <property type="term" value="F:hydrolase activity"/>
    <property type="evidence" value="ECO:0007669"/>
    <property type="project" value="UniProtKB-KW"/>
</dbReference>
<dbReference type="InterPro" id="IPR017945">
    <property type="entry name" value="DHBP_synth_RibB-like_a/b_dom"/>
</dbReference>
<dbReference type="Pfam" id="PF00677">
    <property type="entry name" value="Lum_binding"/>
    <property type="match status" value="1"/>
</dbReference>
<dbReference type="FunFam" id="3.90.870.10:FF:000002">
    <property type="entry name" value="3,4-dihydroxy-2-butanone 4-phosphate synthase"/>
    <property type="match status" value="1"/>
</dbReference>
<feature type="domain" description="Lumazine-binding" evidence="16">
    <location>
        <begin position="160"/>
        <end position="269"/>
    </location>
</feature>
<keyword evidence="8" id="KW-0677">Repeat</keyword>
<keyword evidence="7 13" id="KW-0479">Metal-binding</keyword>
<evidence type="ECO:0000256" key="9">
    <source>
        <dbReference type="ARBA" id="ARBA00022842"/>
    </source>
</evidence>
<evidence type="ECO:0000256" key="4">
    <source>
        <dbReference type="ARBA" id="ARBA00012153"/>
    </source>
</evidence>
<comment type="function">
    <text evidence="1 13">Catalyzes the conversion of D-ribulose 5-phosphate to formate and 3,4-dihydroxy-2-butanone 4-phosphate.</text>
</comment>
<dbReference type="InterPro" id="IPR017938">
    <property type="entry name" value="Riboflavin_synthase-like_b-brl"/>
</dbReference>
<comment type="pathway">
    <text evidence="2 13">Cofactor biosynthesis; riboflavin biosynthesis; 2-hydroxy-3-oxobutyl phosphate from D-ribulose 5-phosphate: step 1/1.</text>
</comment>
<dbReference type="AlphaFoldDB" id="M2XUM0"/>
<evidence type="ECO:0000256" key="8">
    <source>
        <dbReference type="ARBA" id="ARBA00022737"/>
    </source>
</evidence>
<evidence type="ECO:0000256" key="2">
    <source>
        <dbReference type="ARBA" id="ARBA00004904"/>
    </source>
</evidence>
<sequence length="497" mass="51670">MFTGIVAERGRIVQIEPVATGRPPSAELLSEEAATAEQTARDTGSVRLHLEAGAVLEDLPLGGSLAVDGVCLTATPLSAVDAAATAVAAGVDADAPTGSEAAGTDAPGTLGTADAAPRRRFVADVMGETLRRTTLGGLREGSAVNLERCTPADGRLDGHVVQGHVDAVGTILERTDHGTWETLRIGVPVEIAELLAEKGAIAVDGVSLTVTAVSPGPLSTGRAAELDQHWFEIGLIPATLAATGLGEKRRGDRVNLETDVMAKYAARLSSFRSAPAPWSDPALEPQTPDQTPIPLDTVEEAVRQVRDGGAVVVVDDEDRENEGDLIFAAVHAKPELVGFTVRWSSGVLCVPLTGERADELGLPPMTAVNEDAKGTAYTVTCDAREVVSTGISAEDRALTARVLASASSTAADLTRPGHVLPLRAAAGGVLERRGHTEAAVDLCTLAGLPQAGVIAEIVHDDGSMQRLPDLREFASRHGLPLISIEDLAQHLRTRETA</sequence>
<feature type="site" description="Essential for catalytic activity" evidence="13">
    <location>
        <position position="418"/>
    </location>
</feature>
<evidence type="ECO:0000256" key="3">
    <source>
        <dbReference type="ARBA" id="ARBA00011738"/>
    </source>
</evidence>
<dbReference type="GO" id="GO:0008686">
    <property type="term" value="F:3,4-dihydroxy-2-butanone-4-phosphate synthase activity"/>
    <property type="evidence" value="ECO:0007669"/>
    <property type="project" value="UniProtKB-UniRule"/>
</dbReference>
<dbReference type="GO" id="GO:0009231">
    <property type="term" value="P:riboflavin biosynthetic process"/>
    <property type="evidence" value="ECO:0007669"/>
    <property type="project" value="UniProtKB-UniRule"/>
</dbReference>
<feature type="site" description="Essential for catalytic activity" evidence="13">
    <location>
        <position position="456"/>
    </location>
</feature>
<dbReference type="InterPro" id="IPR000422">
    <property type="entry name" value="DHBP_synthase_RibB"/>
</dbReference>
<dbReference type="Gene3D" id="2.40.30.20">
    <property type="match status" value="2"/>
</dbReference>
<dbReference type="EC" id="4.1.99.12" evidence="4 13"/>
<keyword evidence="11 13" id="KW-0456">Lyase</keyword>
<evidence type="ECO:0000256" key="14">
    <source>
        <dbReference type="PROSITE-ProRule" id="PRU00524"/>
    </source>
</evidence>
<reference evidence="17 18" key="1">
    <citation type="journal article" date="2014" name="Genome Announc.">
        <title>Draft Genome Sequence of Kocuria palustris PEL.</title>
        <authorList>
            <person name="Sharma G."/>
            <person name="Khatri I."/>
            <person name="Subramanian S."/>
        </authorList>
    </citation>
    <scope>NUCLEOTIDE SEQUENCE [LARGE SCALE GENOMIC DNA]</scope>
    <source>
        <strain evidence="17 18">PEL</strain>
    </source>
</reference>
<evidence type="ECO:0000256" key="11">
    <source>
        <dbReference type="ARBA" id="ARBA00023239"/>
    </source>
</evidence>
<dbReference type="Gene3D" id="3.90.870.10">
    <property type="entry name" value="DHBP synthase"/>
    <property type="match status" value="1"/>
</dbReference>
<evidence type="ECO:0000256" key="10">
    <source>
        <dbReference type="ARBA" id="ARBA00023211"/>
    </source>
</evidence>
<dbReference type="CDD" id="cd00402">
    <property type="entry name" value="Riboflavin_synthase_like"/>
    <property type="match status" value="1"/>
</dbReference>
<evidence type="ECO:0000256" key="1">
    <source>
        <dbReference type="ARBA" id="ARBA00002284"/>
    </source>
</evidence>
<feature type="binding site" evidence="13">
    <location>
        <begin position="432"/>
        <end position="436"/>
    </location>
    <ligand>
        <name>D-ribulose 5-phosphate</name>
        <dbReference type="ChEBI" id="CHEBI:58121"/>
    </ligand>
</feature>
<feature type="binding site" evidence="13">
    <location>
        <begin position="319"/>
        <end position="320"/>
    </location>
    <ligand>
        <name>D-ribulose 5-phosphate</name>
        <dbReference type="ChEBI" id="CHEBI:58121"/>
    </ligand>
</feature>
<dbReference type="PROSITE" id="PS51177">
    <property type="entry name" value="LUMAZINE_BIND"/>
    <property type="match status" value="2"/>
</dbReference>
<dbReference type="GO" id="GO:0030145">
    <property type="term" value="F:manganese ion binding"/>
    <property type="evidence" value="ECO:0007669"/>
    <property type="project" value="UniProtKB-UniRule"/>
</dbReference>
<evidence type="ECO:0000256" key="7">
    <source>
        <dbReference type="ARBA" id="ARBA00022723"/>
    </source>
</evidence>
<evidence type="ECO:0000259" key="16">
    <source>
        <dbReference type="PROSITE" id="PS51177"/>
    </source>
</evidence>
<feature type="repeat" description="Lumazine-binding" evidence="14">
    <location>
        <begin position="160"/>
        <end position="269"/>
    </location>
</feature>
<accession>M2XUM0</accession>
<evidence type="ECO:0000256" key="12">
    <source>
        <dbReference type="ARBA" id="ARBA00060730"/>
    </source>
</evidence>
<dbReference type="Pfam" id="PF00926">
    <property type="entry name" value="DHBP_synthase"/>
    <property type="match status" value="1"/>
</dbReference>
<dbReference type="HAMAP" id="MF_00180">
    <property type="entry name" value="RibB"/>
    <property type="match status" value="1"/>
</dbReference>
<feature type="binding site" evidence="13">
    <location>
        <position position="320"/>
    </location>
    <ligand>
        <name>Mg(2+)</name>
        <dbReference type="ChEBI" id="CHEBI:18420"/>
        <label>2</label>
    </ligand>
</feature>
<dbReference type="GO" id="GO:0000287">
    <property type="term" value="F:magnesium ion binding"/>
    <property type="evidence" value="ECO:0007669"/>
    <property type="project" value="UniProtKB-UniRule"/>
</dbReference>
<organism evidence="17 18">
    <name type="scientific">Kocuria palustris PEL</name>
    <dbReference type="NCBI Taxonomy" id="1236550"/>
    <lineage>
        <taxon>Bacteria</taxon>
        <taxon>Bacillati</taxon>
        <taxon>Actinomycetota</taxon>
        <taxon>Actinomycetes</taxon>
        <taxon>Micrococcales</taxon>
        <taxon>Micrococcaceae</taxon>
        <taxon>Kocuria</taxon>
    </lineage>
</organism>
<dbReference type="STRING" id="71999.KPaMU14_06830"/>
<dbReference type="SUPFAM" id="SSF55821">
    <property type="entry name" value="YrdC/RibB"/>
    <property type="match status" value="1"/>
</dbReference>
<dbReference type="UniPathway" id="UPA00275">
    <property type="reaction ID" value="UER00399"/>
</dbReference>
<keyword evidence="6 13" id="KW-0686">Riboflavin biosynthesis</keyword>
<evidence type="ECO:0000313" key="18">
    <source>
        <dbReference type="Proteomes" id="UP000009877"/>
    </source>
</evidence>
<dbReference type="GO" id="GO:0005829">
    <property type="term" value="C:cytosol"/>
    <property type="evidence" value="ECO:0007669"/>
    <property type="project" value="UniProtKB-ARBA"/>
</dbReference>
<evidence type="ECO:0000313" key="17">
    <source>
        <dbReference type="EMBL" id="EME36508.1"/>
    </source>
</evidence>
<keyword evidence="10 13" id="KW-0464">Manganese</keyword>
<dbReference type="Proteomes" id="UP000009877">
    <property type="component" value="Unassembled WGS sequence"/>
</dbReference>
<dbReference type="EMBL" id="ANHZ02000014">
    <property type="protein sequence ID" value="EME36508.1"/>
    <property type="molecule type" value="Genomic_DNA"/>
</dbReference>
<evidence type="ECO:0000256" key="6">
    <source>
        <dbReference type="ARBA" id="ARBA00022619"/>
    </source>
</evidence>
<evidence type="ECO:0000256" key="15">
    <source>
        <dbReference type="SAM" id="MobiDB-lite"/>
    </source>
</evidence>
<protein>
    <recommendedName>
        <fullName evidence="5 13">3,4-dihydroxy-2-butanone 4-phosphate synthase</fullName>
        <shortName evidence="13">DHBP synthase</shortName>
        <ecNumber evidence="4 13">4.1.99.12</ecNumber>
    </recommendedName>
</protein>
<dbReference type="PANTHER" id="PTHR21327:SF18">
    <property type="entry name" value="3,4-DIHYDROXY-2-BUTANONE 4-PHOSPHATE SYNTHASE"/>
    <property type="match status" value="1"/>
</dbReference>
<dbReference type="InterPro" id="IPR023366">
    <property type="entry name" value="ATP_synth_asu-like_sf"/>
</dbReference>
<feature type="binding site" evidence="13">
    <location>
        <position position="324"/>
    </location>
    <ligand>
        <name>D-ribulose 5-phosphate</name>
        <dbReference type="ChEBI" id="CHEBI:58121"/>
    </ligand>
</feature>
<comment type="caution">
    <text evidence="17">The sequence shown here is derived from an EMBL/GenBank/DDBJ whole genome shotgun (WGS) entry which is preliminary data.</text>
</comment>
<dbReference type="PANTHER" id="PTHR21327">
    <property type="entry name" value="GTP CYCLOHYDROLASE II-RELATED"/>
    <property type="match status" value="1"/>
</dbReference>
<feature type="binding site" evidence="13">
    <location>
        <position position="435"/>
    </location>
    <ligand>
        <name>Mg(2+)</name>
        <dbReference type="ChEBI" id="CHEBI:18420"/>
        <label>2</label>
    </ligand>
</feature>
<comment type="catalytic activity">
    <reaction evidence="13">
        <text>D-ribulose 5-phosphate = (2S)-2-hydroxy-3-oxobutyl phosphate + formate + H(+)</text>
        <dbReference type="Rhea" id="RHEA:18457"/>
        <dbReference type="ChEBI" id="CHEBI:15378"/>
        <dbReference type="ChEBI" id="CHEBI:15740"/>
        <dbReference type="ChEBI" id="CHEBI:58121"/>
        <dbReference type="ChEBI" id="CHEBI:58830"/>
        <dbReference type="EC" id="4.1.99.12"/>
    </reaction>
</comment>
<dbReference type="InterPro" id="IPR026017">
    <property type="entry name" value="Lumazine-bd_dom"/>
</dbReference>
<name>M2XUM0_9MICC</name>
<comment type="subunit">
    <text evidence="3 13">Homodimer.</text>
</comment>
<evidence type="ECO:0000256" key="13">
    <source>
        <dbReference type="HAMAP-Rule" id="MF_00180"/>
    </source>
</evidence>
<feature type="binding site" evidence="13">
    <location>
        <position position="320"/>
    </location>
    <ligand>
        <name>Mg(2+)</name>
        <dbReference type="ChEBI" id="CHEBI:18420"/>
        <label>1</label>
    </ligand>
</feature>
<dbReference type="SUPFAM" id="SSF63380">
    <property type="entry name" value="Riboflavin synthase domain-like"/>
    <property type="match status" value="3"/>
</dbReference>
<gene>
    <name evidence="13" type="primary">ribB</name>
    <name evidence="17" type="ORF">C884_00495</name>
</gene>
<comment type="similarity">
    <text evidence="12 13">Belongs to the DHBP synthase family.</text>
</comment>